<protein>
    <submittedName>
        <fullName evidence="2">Uncharacterized protein</fullName>
    </submittedName>
</protein>
<proteinExistence type="predicted"/>
<comment type="caution">
    <text evidence="2">The sequence shown here is derived from an EMBL/GenBank/DDBJ whole genome shotgun (WGS) entry which is preliminary data.</text>
</comment>
<reference evidence="2 3" key="1">
    <citation type="submission" date="2017-08" db="EMBL/GenBank/DDBJ databases">
        <title>Harnessing the power of phylogenomics to disentangle the directionality and signatures of interkingdom host jumping in the parasitic fungal genus Tolypocladium.</title>
        <authorList>
            <person name="Quandt C.A."/>
            <person name="Patterson W."/>
            <person name="Spatafora J.W."/>
        </authorList>
    </citation>
    <scope>NUCLEOTIDE SEQUENCE [LARGE SCALE GENOMIC DNA]</scope>
    <source>
        <strain evidence="2 3">CBS 113982</strain>
    </source>
</reference>
<feature type="region of interest" description="Disordered" evidence="1">
    <location>
        <begin position="60"/>
        <end position="104"/>
    </location>
</feature>
<keyword evidence="3" id="KW-1185">Reference proteome</keyword>
<gene>
    <name evidence="2" type="ORF">TCAP_02999</name>
</gene>
<dbReference type="Proteomes" id="UP000236621">
    <property type="component" value="Unassembled WGS sequence"/>
</dbReference>
<dbReference type="AlphaFoldDB" id="A0A2K3QHN9"/>
<evidence type="ECO:0000313" key="3">
    <source>
        <dbReference type="Proteomes" id="UP000236621"/>
    </source>
</evidence>
<organism evidence="2 3">
    <name type="scientific">Tolypocladium capitatum</name>
    <dbReference type="NCBI Taxonomy" id="45235"/>
    <lineage>
        <taxon>Eukaryota</taxon>
        <taxon>Fungi</taxon>
        <taxon>Dikarya</taxon>
        <taxon>Ascomycota</taxon>
        <taxon>Pezizomycotina</taxon>
        <taxon>Sordariomycetes</taxon>
        <taxon>Hypocreomycetidae</taxon>
        <taxon>Hypocreales</taxon>
        <taxon>Ophiocordycipitaceae</taxon>
        <taxon>Tolypocladium</taxon>
    </lineage>
</organism>
<evidence type="ECO:0000313" key="2">
    <source>
        <dbReference type="EMBL" id="PNY27064.1"/>
    </source>
</evidence>
<name>A0A2K3QHN9_9HYPO</name>
<feature type="compositionally biased region" description="Polar residues" evidence="1">
    <location>
        <begin position="71"/>
        <end position="89"/>
    </location>
</feature>
<accession>A0A2K3QHN9</accession>
<evidence type="ECO:0000256" key="1">
    <source>
        <dbReference type="SAM" id="MobiDB-lite"/>
    </source>
</evidence>
<dbReference type="EMBL" id="NRSZ01000465">
    <property type="protein sequence ID" value="PNY27064.1"/>
    <property type="molecule type" value="Genomic_DNA"/>
</dbReference>
<sequence length="213" mass="22296">MGAPTSQGKHGQSRRLLLRPVYMTLETLCIHMHSYIYTGLEGNVYFKTFELSGEAPAADAPPDAAAAPFRSSETSAGRSWSVDNSTLTPRSPACRGSKSAKSCSSPLTPPMFTMAMGMPLSLALLTSLQAEYVASDVPTTSNRPAPSMASSAAVLTSAAMLSPNMTTAGLRIPAVLGNVQAPWESTRTACLRPSGFAGGSARHRGQAGYLKVV</sequence>